<feature type="transmembrane region" description="Helical" evidence="1">
    <location>
        <begin position="158"/>
        <end position="176"/>
    </location>
</feature>
<dbReference type="InterPro" id="IPR030949">
    <property type="entry name" value="ECF_S_folate_fam"/>
</dbReference>
<protein>
    <submittedName>
        <fullName evidence="2">Folate transporter FolT</fullName>
    </submittedName>
</protein>
<name>A0A6N2SRC5_9FIRM</name>
<dbReference type="EMBL" id="CACRSL010000003">
    <property type="protein sequence ID" value="VYS96233.1"/>
    <property type="molecule type" value="Genomic_DNA"/>
</dbReference>
<keyword evidence="1" id="KW-0812">Transmembrane</keyword>
<feature type="transmembrane region" description="Helical" evidence="1">
    <location>
        <begin position="120"/>
        <end position="138"/>
    </location>
</feature>
<keyword evidence="1" id="KW-1133">Transmembrane helix</keyword>
<feature type="transmembrane region" description="Helical" evidence="1">
    <location>
        <begin position="24"/>
        <end position="43"/>
    </location>
</feature>
<reference evidence="2" key="1">
    <citation type="submission" date="2019-11" db="EMBL/GenBank/DDBJ databases">
        <authorList>
            <person name="Feng L."/>
        </authorList>
    </citation>
    <scope>NUCLEOTIDE SEQUENCE</scope>
    <source>
        <strain evidence="2">AundefinedLFYP135</strain>
    </source>
</reference>
<organism evidence="2">
    <name type="scientific">uncultured Anaerotruncus sp</name>
    <dbReference type="NCBI Taxonomy" id="905011"/>
    <lineage>
        <taxon>Bacteria</taxon>
        <taxon>Bacillati</taxon>
        <taxon>Bacillota</taxon>
        <taxon>Clostridia</taxon>
        <taxon>Eubacteriales</taxon>
        <taxon>Oscillospiraceae</taxon>
        <taxon>Anaerotruncus</taxon>
        <taxon>environmental samples</taxon>
    </lineage>
</organism>
<proteinExistence type="predicted"/>
<dbReference type="Pfam" id="PF12822">
    <property type="entry name" value="ECF_trnsprt"/>
    <property type="match status" value="1"/>
</dbReference>
<dbReference type="InterPro" id="IPR024529">
    <property type="entry name" value="ECF_trnsprt_substrate-spec"/>
</dbReference>
<dbReference type="NCBIfam" id="TIGR04518">
    <property type="entry name" value="ECF_S_folT_fam"/>
    <property type="match status" value="1"/>
</dbReference>
<dbReference type="AlphaFoldDB" id="A0A6N2SRC5"/>
<evidence type="ECO:0000256" key="1">
    <source>
        <dbReference type="SAM" id="Phobius"/>
    </source>
</evidence>
<keyword evidence="1" id="KW-0472">Membrane</keyword>
<accession>A0A6N2SRC5</accession>
<dbReference type="Gene3D" id="1.10.1760.20">
    <property type="match status" value="1"/>
</dbReference>
<sequence>MNFFVSVKESLSQSAKELKKLPSLTGASMLLALDVILSFFFRLELSQTLRVGISFVARGACGMLYGPVVLSLSAAAGDLIKYVLKPTGPYFWGFTFNAALAGLIYGLFLYKGKVSVWRVVAAKGLVNVLVNGVLGTYWKTLLYGKAFMVTVVPSVVKNITMLPIECLILYVSLKAFQEVFRRLKKL</sequence>
<feature type="transmembrane region" description="Helical" evidence="1">
    <location>
        <begin position="89"/>
        <end position="108"/>
    </location>
</feature>
<gene>
    <name evidence="2" type="primary">folT</name>
    <name evidence="2" type="ORF">AULFYP135_01087</name>
</gene>
<dbReference type="GO" id="GO:0022857">
    <property type="term" value="F:transmembrane transporter activity"/>
    <property type="evidence" value="ECO:0007669"/>
    <property type="project" value="InterPro"/>
</dbReference>
<feature type="transmembrane region" description="Helical" evidence="1">
    <location>
        <begin position="55"/>
        <end position="77"/>
    </location>
</feature>
<evidence type="ECO:0000313" key="2">
    <source>
        <dbReference type="EMBL" id="VYS96233.1"/>
    </source>
</evidence>